<proteinExistence type="predicted"/>
<evidence type="ECO:0000313" key="3">
    <source>
        <dbReference type="EMBL" id="ETW07277.1"/>
    </source>
</evidence>
<protein>
    <recommendedName>
        <fullName evidence="2">DUF1279 domain-containing protein</fullName>
    </recommendedName>
</protein>
<name>A0A024UN47_9STRA</name>
<dbReference type="PANTHER" id="PTHR21377:SF18">
    <property type="entry name" value="DUF1279 DOMAIN-CONTAINING PROTEIN"/>
    <property type="match status" value="1"/>
</dbReference>
<organism evidence="3">
    <name type="scientific">Aphanomyces invadans</name>
    <dbReference type="NCBI Taxonomy" id="157072"/>
    <lineage>
        <taxon>Eukaryota</taxon>
        <taxon>Sar</taxon>
        <taxon>Stramenopiles</taxon>
        <taxon>Oomycota</taxon>
        <taxon>Saprolegniomycetes</taxon>
        <taxon>Saprolegniales</taxon>
        <taxon>Verrucalvaceae</taxon>
        <taxon>Aphanomyces</taxon>
    </lineage>
</organism>
<dbReference type="InterPro" id="IPR009688">
    <property type="entry name" value="FAM210A/B-like_dom"/>
</dbReference>
<dbReference type="GeneID" id="20078886"/>
<dbReference type="OrthoDB" id="426386at2759"/>
<gene>
    <name evidence="3" type="ORF">H310_01836</name>
</gene>
<feature type="domain" description="DUF1279" evidence="2">
    <location>
        <begin position="65"/>
        <end position="161"/>
    </location>
</feature>
<dbReference type="PANTHER" id="PTHR21377">
    <property type="entry name" value="PROTEIN FAM210B, MITOCHONDRIAL"/>
    <property type="match status" value="1"/>
</dbReference>
<dbReference type="GO" id="GO:0005739">
    <property type="term" value="C:mitochondrion"/>
    <property type="evidence" value="ECO:0007669"/>
    <property type="project" value="TreeGrafter"/>
</dbReference>
<feature type="compositionally biased region" description="Polar residues" evidence="1">
    <location>
        <begin position="21"/>
        <end position="34"/>
    </location>
</feature>
<dbReference type="RefSeq" id="XP_008863370.1">
    <property type="nucleotide sequence ID" value="XM_008865148.1"/>
</dbReference>
<dbReference type="eggNOG" id="KOG4526">
    <property type="taxonomic scope" value="Eukaryota"/>
</dbReference>
<accession>A0A024UN47</accession>
<dbReference type="InterPro" id="IPR045866">
    <property type="entry name" value="FAM210A/B-like"/>
</dbReference>
<dbReference type="Pfam" id="PF06916">
    <property type="entry name" value="FAM210A-B_dom"/>
    <property type="match status" value="1"/>
</dbReference>
<evidence type="ECO:0000256" key="1">
    <source>
        <dbReference type="SAM" id="MobiDB-lite"/>
    </source>
</evidence>
<feature type="compositionally biased region" description="Polar residues" evidence="1">
    <location>
        <begin position="43"/>
        <end position="52"/>
    </location>
</feature>
<sequence length="180" mass="19075">MYMLGCVGSIARRQMRQQSSFPTLHSTCSMSTGHTPPPVAPSSGPSDNNTVTPPDVPGNDSLAAKGKRFLKVYGMVGVVTHATLSVASYSILYMSISRGLDVGSFIGSWTTSVQAVALTNATSHGTSAAGVEAASTAVVAYAVYKLLAPIRWPLTFFVTPMVVRHWNRLRTPQKNSKSAA</sequence>
<feature type="region of interest" description="Disordered" evidence="1">
    <location>
        <begin position="21"/>
        <end position="57"/>
    </location>
</feature>
<dbReference type="VEuPathDB" id="FungiDB:H310_01836"/>
<reference evidence="3" key="1">
    <citation type="submission" date="2013-12" db="EMBL/GenBank/DDBJ databases">
        <title>The Genome Sequence of Aphanomyces invadans NJM9701.</title>
        <authorList>
            <consortium name="The Broad Institute Genomics Platform"/>
            <person name="Russ C."/>
            <person name="Tyler B."/>
            <person name="van West P."/>
            <person name="Dieguez-Uribeondo J."/>
            <person name="Young S.K."/>
            <person name="Zeng Q."/>
            <person name="Gargeya S."/>
            <person name="Fitzgerald M."/>
            <person name="Abouelleil A."/>
            <person name="Alvarado L."/>
            <person name="Chapman S.B."/>
            <person name="Gainer-Dewar J."/>
            <person name="Goldberg J."/>
            <person name="Griggs A."/>
            <person name="Gujja S."/>
            <person name="Hansen M."/>
            <person name="Howarth C."/>
            <person name="Imamovic A."/>
            <person name="Ireland A."/>
            <person name="Larimer J."/>
            <person name="McCowan C."/>
            <person name="Murphy C."/>
            <person name="Pearson M."/>
            <person name="Poon T.W."/>
            <person name="Priest M."/>
            <person name="Roberts A."/>
            <person name="Saif S."/>
            <person name="Shea T."/>
            <person name="Sykes S."/>
            <person name="Wortman J."/>
            <person name="Nusbaum C."/>
            <person name="Birren B."/>
        </authorList>
    </citation>
    <scope>NUCLEOTIDE SEQUENCE [LARGE SCALE GENOMIC DNA]</scope>
    <source>
        <strain evidence="3">NJM9701</strain>
    </source>
</reference>
<evidence type="ECO:0000259" key="2">
    <source>
        <dbReference type="Pfam" id="PF06916"/>
    </source>
</evidence>
<dbReference type="AlphaFoldDB" id="A0A024UN47"/>
<dbReference type="EMBL" id="KI913954">
    <property type="protein sequence ID" value="ETW07277.1"/>
    <property type="molecule type" value="Genomic_DNA"/>
</dbReference>